<reference evidence="2" key="1">
    <citation type="submission" date="2020-04" db="EMBL/GenBank/DDBJ databases">
        <title>Global-level population genomics supports evidence of horizontal gene transfer on evolution of Rhizobia in Lentils.</title>
        <authorList>
            <person name="Gai Y."/>
            <person name="Cook D."/>
            <person name="Riely B."/>
        </authorList>
    </citation>
    <scope>NUCLEOTIDE SEQUENCE</scope>
    <source>
        <strain evidence="2">Derici101B</strain>
    </source>
</reference>
<evidence type="ECO:0000256" key="1">
    <source>
        <dbReference type="SAM" id="MobiDB-lite"/>
    </source>
</evidence>
<evidence type="ECO:0000313" key="3">
    <source>
        <dbReference type="Proteomes" id="UP000825699"/>
    </source>
</evidence>
<dbReference type="InterPro" id="IPR035437">
    <property type="entry name" value="SNase_OB-fold_sf"/>
</dbReference>
<accession>A0AAJ1EHR7</accession>
<evidence type="ECO:0000313" key="2">
    <source>
        <dbReference type="EMBL" id="MBY5632650.1"/>
    </source>
</evidence>
<feature type="compositionally biased region" description="Low complexity" evidence="1">
    <location>
        <begin position="33"/>
        <end position="52"/>
    </location>
</feature>
<dbReference type="Gene3D" id="2.40.50.90">
    <property type="match status" value="1"/>
</dbReference>
<feature type="region of interest" description="Disordered" evidence="1">
    <location>
        <begin position="28"/>
        <end position="105"/>
    </location>
</feature>
<comment type="caution">
    <text evidence="2">The sequence shown here is derived from an EMBL/GenBank/DDBJ whole genome shotgun (WGS) entry which is preliminary data.</text>
</comment>
<name>A0AAJ1EHR7_RHILE</name>
<feature type="compositionally biased region" description="Basic and acidic residues" evidence="1">
    <location>
        <begin position="243"/>
        <end position="254"/>
    </location>
</feature>
<protein>
    <submittedName>
        <fullName evidence="2">Thermonuclease family protein</fullName>
    </submittedName>
</protein>
<feature type="region of interest" description="Disordered" evidence="1">
    <location>
        <begin position="209"/>
        <end position="254"/>
    </location>
</feature>
<proteinExistence type="predicted"/>
<gene>
    <name evidence="2" type="ORF">HFO42_31970</name>
</gene>
<feature type="compositionally biased region" description="Basic and acidic residues" evidence="1">
    <location>
        <begin position="53"/>
        <end position="66"/>
    </location>
</feature>
<dbReference type="EMBL" id="JAAXEP010000022">
    <property type="protein sequence ID" value="MBY5632650.1"/>
    <property type="molecule type" value="Genomic_DNA"/>
</dbReference>
<dbReference type="Proteomes" id="UP000825699">
    <property type="component" value="Unassembled WGS sequence"/>
</dbReference>
<dbReference type="RefSeq" id="WP_222040801.1">
    <property type="nucleotide sequence ID" value="NZ_JAAXEB010000016.1"/>
</dbReference>
<dbReference type="SUPFAM" id="SSF50199">
    <property type="entry name" value="Staphylococcal nuclease"/>
    <property type="match status" value="1"/>
</dbReference>
<sequence>MRPAAFITGITGMAMVAGLLLAGQAKLGGGTAGKETASAEETATAAADAAPEAGERATISDDRAEMIARSVEPTAPSAPAPGDDVASKPADMPQEAETAAGQTARPAAEKAIELVRPMVENAGILSFSGRRLQLAGIVPTPVDRICGPAGRQWPCGMMAKTALRLLLRNRSVSCDLETVEWKETVTAACRLGTEDLGLWLAENGWAEPTSGSPLTSAAEKARQTGKGLYGDDPRRNLNRQPRQRSDSPHRADHL</sequence>
<dbReference type="AlphaFoldDB" id="A0AAJ1EHR7"/>
<organism evidence="2 3">
    <name type="scientific">Rhizobium leguminosarum</name>
    <dbReference type="NCBI Taxonomy" id="384"/>
    <lineage>
        <taxon>Bacteria</taxon>
        <taxon>Pseudomonadati</taxon>
        <taxon>Pseudomonadota</taxon>
        <taxon>Alphaproteobacteria</taxon>
        <taxon>Hyphomicrobiales</taxon>
        <taxon>Rhizobiaceae</taxon>
        <taxon>Rhizobium/Agrobacterium group</taxon>
        <taxon>Rhizobium</taxon>
    </lineage>
</organism>